<dbReference type="GO" id="GO:0003700">
    <property type="term" value="F:DNA-binding transcription factor activity"/>
    <property type="evidence" value="ECO:0007669"/>
    <property type="project" value="TreeGrafter"/>
</dbReference>
<dbReference type="GO" id="GO:0003677">
    <property type="term" value="F:DNA binding"/>
    <property type="evidence" value="ECO:0007669"/>
    <property type="project" value="UniProtKB-KW"/>
</dbReference>
<dbReference type="RefSeq" id="WP_111472238.1">
    <property type="nucleotide sequence ID" value="NZ_QLIX01000028.1"/>
</dbReference>
<dbReference type="InterPro" id="IPR036388">
    <property type="entry name" value="WH-like_DNA-bd_sf"/>
</dbReference>
<organism evidence="2 3">
    <name type="scientific">Roseicella frigidaeris</name>
    <dbReference type="NCBI Taxonomy" id="2230885"/>
    <lineage>
        <taxon>Bacteria</taxon>
        <taxon>Pseudomonadati</taxon>
        <taxon>Pseudomonadota</taxon>
        <taxon>Alphaproteobacteria</taxon>
        <taxon>Acetobacterales</taxon>
        <taxon>Roseomonadaceae</taxon>
        <taxon>Roseicella</taxon>
    </lineage>
</organism>
<dbReference type="Pfam" id="PF02082">
    <property type="entry name" value="Rrf2"/>
    <property type="match status" value="1"/>
</dbReference>
<accession>A0A327M158</accession>
<dbReference type="PANTHER" id="PTHR33221">
    <property type="entry name" value="WINGED HELIX-TURN-HELIX TRANSCRIPTIONAL REGULATOR, RRF2 FAMILY"/>
    <property type="match status" value="1"/>
</dbReference>
<dbReference type="SUPFAM" id="SSF46785">
    <property type="entry name" value="Winged helix' DNA-binding domain"/>
    <property type="match status" value="1"/>
</dbReference>
<dbReference type="InterPro" id="IPR036390">
    <property type="entry name" value="WH_DNA-bd_sf"/>
</dbReference>
<dbReference type="PANTHER" id="PTHR33221:SF4">
    <property type="entry name" value="HTH-TYPE TRANSCRIPTIONAL REPRESSOR NSRR"/>
    <property type="match status" value="1"/>
</dbReference>
<protein>
    <submittedName>
        <fullName evidence="2">Rrf2 family transcriptional regulator</fullName>
    </submittedName>
</protein>
<evidence type="ECO:0000256" key="1">
    <source>
        <dbReference type="ARBA" id="ARBA00023125"/>
    </source>
</evidence>
<dbReference type="PROSITE" id="PS51197">
    <property type="entry name" value="HTH_RRF2_2"/>
    <property type="match status" value="1"/>
</dbReference>
<keyword evidence="1" id="KW-0238">DNA-binding</keyword>
<comment type="caution">
    <text evidence="2">The sequence shown here is derived from an EMBL/GenBank/DDBJ whole genome shotgun (WGS) entry which is preliminary data.</text>
</comment>
<reference evidence="3" key="1">
    <citation type="submission" date="2018-06" db="EMBL/GenBank/DDBJ databases">
        <authorList>
            <person name="Khan S.A."/>
        </authorList>
    </citation>
    <scope>NUCLEOTIDE SEQUENCE [LARGE SCALE GENOMIC DNA]</scope>
    <source>
        <strain evidence="3">DB-1506</strain>
    </source>
</reference>
<dbReference type="NCBIfam" id="TIGR00738">
    <property type="entry name" value="rrf2_super"/>
    <property type="match status" value="1"/>
</dbReference>
<dbReference type="InterPro" id="IPR000944">
    <property type="entry name" value="Tscrpt_reg_Rrf2"/>
</dbReference>
<evidence type="ECO:0000313" key="2">
    <source>
        <dbReference type="EMBL" id="RAI56015.1"/>
    </source>
</evidence>
<dbReference type="AlphaFoldDB" id="A0A327M158"/>
<evidence type="ECO:0000313" key="3">
    <source>
        <dbReference type="Proteomes" id="UP000249065"/>
    </source>
</evidence>
<dbReference type="EMBL" id="QLIX01000028">
    <property type="protein sequence ID" value="RAI56015.1"/>
    <property type="molecule type" value="Genomic_DNA"/>
</dbReference>
<dbReference type="Gene3D" id="1.10.10.10">
    <property type="entry name" value="Winged helix-like DNA-binding domain superfamily/Winged helix DNA-binding domain"/>
    <property type="match status" value="1"/>
</dbReference>
<dbReference type="Proteomes" id="UP000249065">
    <property type="component" value="Unassembled WGS sequence"/>
</dbReference>
<proteinExistence type="predicted"/>
<sequence length="161" mass="16677">MRLTLHSDLAFRTLIHLALHPGQRVQTEAIASAWRISGNHLDKVVQRLAGAGFIETRRGRGGGLVLARPPEAIRLGAVLRATEEDLALVACFSPEGDPCGDQTGQRCVLAGACRLQSALGRAMAAFLAVLDGLSLADLLDPAARAAAGARLGLGGVADLPG</sequence>
<dbReference type="OrthoDB" id="9795923at2"/>
<gene>
    <name evidence="2" type="ORF">DOO78_23030</name>
</gene>
<keyword evidence="3" id="KW-1185">Reference proteome</keyword>
<dbReference type="GO" id="GO:0005829">
    <property type="term" value="C:cytosol"/>
    <property type="evidence" value="ECO:0007669"/>
    <property type="project" value="TreeGrafter"/>
</dbReference>
<name>A0A327M158_9PROT</name>